<feature type="transmembrane region" description="Helical" evidence="1">
    <location>
        <begin position="347"/>
        <end position="366"/>
    </location>
</feature>
<evidence type="ECO:0000313" key="4">
    <source>
        <dbReference type="Proteomes" id="UP001583177"/>
    </source>
</evidence>
<feature type="transmembrane region" description="Helical" evidence="1">
    <location>
        <begin position="101"/>
        <end position="120"/>
    </location>
</feature>
<evidence type="ECO:0000313" key="3">
    <source>
        <dbReference type="EMBL" id="KAL1864560.1"/>
    </source>
</evidence>
<feature type="transmembrane region" description="Helical" evidence="1">
    <location>
        <begin position="217"/>
        <end position="242"/>
    </location>
</feature>
<comment type="caution">
    <text evidence="3">The sequence shown here is derived from an EMBL/GenBank/DDBJ whole genome shotgun (WGS) entry which is preliminary data.</text>
</comment>
<dbReference type="Proteomes" id="UP001583177">
    <property type="component" value="Unassembled WGS sequence"/>
</dbReference>
<keyword evidence="4" id="KW-1185">Reference proteome</keyword>
<accession>A0ABR3WLV9</accession>
<dbReference type="InterPro" id="IPR002656">
    <property type="entry name" value="Acyl_transf_3_dom"/>
</dbReference>
<protein>
    <submittedName>
        <fullName evidence="3">O-acetyltransferase PaAT-1</fullName>
    </submittedName>
</protein>
<name>A0ABR3WLV9_9PEZI</name>
<dbReference type="PANTHER" id="PTHR23028:SF134">
    <property type="entry name" value="PUTATIVE (AFU_ORTHOLOGUE AFUA_4G08520)-RELATED"/>
    <property type="match status" value="1"/>
</dbReference>
<feature type="domain" description="Acyltransferase 3" evidence="2">
    <location>
        <begin position="6"/>
        <end position="403"/>
    </location>
</feature>
<evidence type="ECO:0000259" key="2">
    <source>
        <dbReference type="Pfam" id="PF01757"/>
    </source>
</evidence>
<dbReference type="EMBL" id="JAWRVE010000067">
    <property type="protein sequence ID" value="KAL1864560.1"/>
    <property type="molecule type" value="Genomic_DNA"/>
</dbReference>
<proteinExistence type="predicted"/>
<keyword evidence="1" id="KW-0472">Membrane</keyword>
<dbReference type="InterPro" id="IPR050879">
    <property type="entry name" value="Acyltransferase_3"/>
</dbReference>
<evidence type="ECO:0000256" key="1">
    <source>
        <dbReference type="SAM" id="Phobius"/>
    </source>
</evidence>
<dbReference type="Pfam" id="PF01757">
    <property type="entry name" value="Acyl_transf_3"/>
    <property type="match status" value="1"/>
</dbReference>
<sequence>MPRSTAWLDGLRGICALGVVLHHCSLQWFSWHILEPWSPGQPFLKLPIIRLLISGTPHVYIFFVISGYGLSYRPLKLCRQGRFDEAASVISSSIFRRHARLFVPAAVITSFCAVMTQLNWYGKAEEMPGVALPAFEPPHLDGFWGQMKDFGWNELVFMDPIGRTIARGDPGKQVTQLHNPYDYALWTIPVEFHSSMVLLVVLMALSRVKSRARMVIVLVLAMLAEFIFIYWAVFLFLSGMLICDLRMEIEERSLRRPASKPGIESWSRVALGNMAGVVCFVLSLWALSTPHLAFGGREAPGFRILASMIPERFGDQMLMPFAAIGLVLTLDNNPSLQNLFTTSFAMYLGRISFTLSLIHGPLLNTLGHALARKSLAIVGGDTDERYLTAIALAAIFWWPFVISMSYFLHRFVDARVVRFTKWAYGKLLRADTRSIKEE</sequence>
<organism evidence="3 4">
    <name type="scientific">Diaporthe australafricana</name>
    <dbReference type="NCBI Taxonomy" id="127596"/>
    <lineage>
        <taxon>Eukaryota</taxon>
        <taxon>Fungi</taxon>
        <taxon>Dikarya</taxon>
        <taxon>Ascomycota</taxon>
        <taxon>Pezizomycotina</taxon>
        <taxon>Sordariomycetes</taxon>
        <taxon>Sordariomycetidae</taxon>
        <taxon>Diaporthales</taxon>
        <taxon>Diaporthaceae</taxon>
        <taxon>Diaporthe</taxon>
    </lineage>
</organism>
<feature type="transmembrane region" description="Helical" evidence="1">
    <location>
        <begin position="183"/>
        <end position="205"/>
    </location>
</feature>
<keyword evidence="1" id="KW-1133">Transmembrane helix</keyword>
<feature type="transmembrane region" description="Helical" evidence="1">
    <location>
        <begin position="51"/>
        <end position="70"/>
    </location>
</feature>
<gene>
    <name evidence="3" type="primary">PAAT1</name>
    <name evidence="3" type="ORF">Daus18300_007575</name>
</gene>
<reference evidence="3 4" key="1">
    <citation type="journal article" date="2024" name="IMA Fungus">
        <title>IMA Genome - F19 : A genome assembly and annotation guide to empower mycologists, including annotated draft genome sequences of Ceratocystis pirilliformis, Diaporthe australafricana, Fusarium ophioides, Paecilomyces lecythidis, and Sporothrix stenoceras.</title>
        <authorList>
            <person name="Aylward J."/>
            <person name="Wilson A.M."/>
            <person name="Visagie C.M."/>
            <person name="Spraker J."/>
            <person name="Barnes I."/>
            <person name="Buitendag C."/>
            <person name="Ceriani C."/>
            <person name="Del Mar Angel L."/>
            <person name="du Plessis D."/>
            <person name="Fuchs T."/>
            <person name="Gasser K."/>
            <person name="Kramer D."/>
            <person name="Li W."/>
            <person name="Munsamy K."/>
            <person name="Piso A."/>
            <person name="Price J.L."/>
            <person name="Sonnekus B."/>
            <person name="Thomas C."/>
            <person name="van der Nest A."/>
            <person name="van Dijk A."/>
            <person name="van Heerden A."/>
            <person name="van Vuuren N."/>
            <person name="Yilmaz N."/>
            <person name="Duong T.A."/>
            <person name="van der Merwe N.A."/>
            <person name="Wingfield M.J."/>
            <person name="Wingfield B.D."/>
        </authorList>
    </citation>
    <scope>NUCLEOTIDE SEQUENCE [LARGE SCALE GENOMIC DNA]</scope>
    <source>
        <strain evidence="3 4">CMW 18300</strain>
    </source>
</reference>
<dbReference type="PANTHER" id="PTHR23028">
    <property type="entry name" value="ACETYLTRANSFERASE"/>
    <property type="match status" value="1"/>
</dbReference>
<keyword evidence="1" id="KW-0812">Transmembrane</keyword>
<feature type="transmembrane region" description="Helical" evidence="1">
    <location>
        <begin position="269"/>
        <end position="287"/>
    </location>
</feature>
<feature type="transmembrane region" description="Helical" evidence="1">
    <location>
        <begin position="386"/>
        <end position="408"/>
    </location>
</feature>